<evidence type="ECO:0000256" key="9">
    <source>
        <dbReference type="ARBA" id="ARBA00023136"/>
    </source>
</evidence>
<evidence type="ECO:0000256" key="3">
    <source>
        <dbReference type="ARBA" id="ARBA00009945"/>
    </source>
</evidence>
<accession>A0AAD5DPY2</accession>
<comment type="similarity">
    <text evidence="3">Belongs to the plastid outer envelope porin OEP21 (TC 1.B.29) family.</text>
</comment>
<dbReference type="GO" id="GO:0008308">
    <property type="term" value="F:voltage-gated monoatomic anion channel activity"/>
    <property type="evidence" value="ECO:0007669"/>
    <property type="project" value="InterPro"/>
</dbReference>
<protein>
    <submittedName>
        <fullName evidence="11">Uncharacterized protein</fullName>
    </submittedName>
</protein>
<keyword evidence="9" id="KW-0472">Membrane</keyword>
<evidence type="ECO:0000256" key="7">
    <source>
        <dbReference type="ARBA" id="ARBA00022692"/>
    </source>
</evidence>
<keyword evidence="7" id="KW-0812">Transmembrane</keyword>
<reference evidence="11" key="1">
    <citation type="submission" date="2020-11" db="EMBL/GenBank/DDBJ databases">
        <title>Chlorella ohadii genome sequencing and assembly.</title>
        <authorList>
            <person name="Murik O."/>
            <person name="Treves H."/>
            <person name="Kedem I."/>
            <person name="Shotland Y."/>
            <person name="Kaplan A."/>
        </authorList>
    </citation>
    <scope>NUCLEOTIDE SEQUENCE</scope>
    <source>
        <strain evidence="11">1</strain>
    </source>
</reference>
<dbReference type="Proteomes" id="UP001205105">
    <property type="component" value="Unassembled WGS sequence"/>
</dbReference>
<evidence type="ECO:0000256" key="8">
    <source>
        <dbReference type="ARBA" id="ARBA00023065"/>
    </source>
</evidence>
<dbReference type="PANTHER" id="PTHR35993:SF1">
    <property type="entry name" value="OUTER ENVELOPE PORE PROTEIN 21B, CHLOROPLASTIC"/>
    <property type="match status" value="1"/>
</dbReference>
<evidence type="ECO:0000256" key="1">
    <source>
        <dbReference type="ARBA" id="ARBA00004396"/>
    </source>
</evidence>
<evidence type="ECO:0000256" key="5">
    <source>
        <dbReference type="ARBA" id="ARBA00022528"/>
    </source>
</evidence>
<sequence>MESALTLGSADQQLGLRFKKLFLSDSDVGLKVKGSLNTVTAQCEVTGELNKFFRLGSLKPHDPNEAYQPDTRLRLGMGLKASGVGGKTYSADDVLLSVSAKKKVAVHRSQEVVRGRLLLRNYTQASVAANYDYNIRSEQWGGEVHAHLSHAIFRFTDDQDVRLTAGVRAPLTQQGVGAAQPYLRVQENCWSLTVTPDGQWRVSYDL</sequence>
<keyword evidence="5" id="KW-0150">Chloroplast</keyword>
<gene>
    <name evidence="11" type="ORF">COHA_006441</name>
</gene>
<keyword evidence="4" id="KW-0813">Transport</keyword>
<dbReference type="AlphaFoldDB" id="A0AAD5DPY2"/>
<dbReference type="GO" id="GO:0034426">
    <property type="term" value="C:etioplast membrane"/>
    <property type="evidence" value="ECO:0007669"/>
    <property type="project" value="UniProtKB-SubCell"/>
</dbReference>
<keyword evidence="6" id="KW-0934">Plastid</keyword>
<evidence type="ECO:0000313" key="12">
    <source>
        <dbReference type="Proteomes" id="UP001205105"/>
    </source>
</evidence>
<keyword evidence="12" id="KW-1185">Reference proteome</keyword>
<evidence type="ECO:0000256" key="10">
    <source>
        <dbReference type="ARBA" id="ARBA00024941"/>
    </source>
</evidence>
<evidence type="ECO:0000313" key="11">
    <source>
        <dbReference type="EMBL" id="KAI7839820.1"/>
    </source>
</evidence>
<proteinExistence type="inferred from homology"/>
<evidence type="ECO:0000256" key="4">
    <source>
        <dbReference type="ARBA" id="ARBA00022448"/>
    </source>
</evidence>
<name>A0AAD5DPY2_9CHLO</name>
<evidence type="ECO:0000256" key="2">
    <source>
        <dbReference type="ARBA" id="ARBA00004441"/>
    </source>
</evidence>
<dbReference type="InterPro" id="IPR034575">
    <property type="entry name" value="OEP21"/>
</dbReference>
<organism evidence="11 12">
    <name type="scientific">Chlorella ohadii</name>
    <dbReference type="NCBI Taxonomy" id="2649997"/>
    <lineage>
        <taxon>Eukaryota</taxon>
        <taxon>Viridiplantae</taxon>
        <taxon>Chlorophyta</taxon>
        <taxon>core chlorophytes</taxon>
        <taxon>Trebouxiophyceae</taxon>
        <taxon>Chlorellales</taxon>
        <taxon>Chlorellaceae</taxon>
        <taxon>Chlorella clade</taxon>
        <taxon>Chlorella</taxon>
    </lineage>
</organism>
<evidence type="ECO:0000256" key="6">
    <source>
        <dbReference type="ARBA" id="ARBA00022640"/>
    </source>
</evidence>
<comment type="function">
    <text evidence="10">Voltage-dependent rectifying anion channel that facilitates the translocation between chloroplast and cytoplasm of phosphorylated carbohydrates such as triosephosphate, 3-phosphoglycerate and inorganic phosphate (Pi) depending of ATP to triosephosphate ratio in the plastidial intermembrane space; in high triosephosphate/ATP conditions (e.g. photosynthesis), export of triosphosphate from chloroplast (outward rectifying channels), but in high ATP/triosephosphate conditions (e.g. dark phase), import of phosphosolutes (inward rectifying channels).</text>
</comment>
<keyword evidence="8" id="KW-0406">Ion transport</keyword>
<comment type="caution">
    <text evidence="11">The sequence shown here is derived from an EMBL/GenBank/DDBJ whole genome shotgun (WGS) entry which is preliminary data.</text>
</comment>
<dbReference type="GO" id="GO:0044070">
    <property type="term" value="P:regulation of monoatomic anion transport"/>
    <property type="evidence" value="ECO:0007669"/>
    <property type="project" value="InterPro"/>
</dbReference>
<dbReference type="GO" id="GO:0009707">
    <property type="term" value="C:chloroplast outer membrane"/>
    <property type="evidence" value="ECO:0007669"/>
    <property type="project" value="UniProtKB-SubCell"/>
</dbReference>
<dbReference type="PANTHER" id="PTHR35993">
    <property type="entry name" value="OUTER ENVELOPE PORE PROTEIN 21B, CHLOROPLASTIC"/>
    <property type="match status" value="1"/>
</dbReference>
<comment type="subcellular location">
    <subcellularLocation>
        <location evidence="1">Plastid</location>
        <location evidence="1">Chloroplast outer membrane</location>
        <topology evidence="1">Multi-pass membrane protein</topology>
    </subcellularLocation>
    <subcellularLocation>
        <location evidence="2">Plastid</location>
        <location evidence="2">Etioplast membrane</location>
        <topology evidence="2">Multi-pass membrane protein</topology>
    </subcellularLocation>
</comment>
<dbReference type="EMBL" id="JADXDR010000094">
    <property type="protein sequence ID" value="KAI7839820.1"/>
    <property type="molecule type" value="Genomic_DNA"/>
</dbReference>